<dbReference type="EMBL" id="CP119936">
    <property type="protein sequence ID" value="WFD03251.1"/>
    <property type="molecule type" value="Genomic_DNA"/>
</dbReference>
<evidence type="ECO:0008006" key="3">
    <source>
        <dbReference type="Google" id="ProtNLM"/>
    </source>
</evidence>
<dbReference type="SUPFAM" id="SSF50998">
    <property type="entry name" value="Quinoprotein alcohol dehydrogenase-like"/>
    <property type="match status" value="1"/>
</dbReference>
<name>A0AAF0E0T9_9BASI</name>
<evidence type="ECO:0000313" key="2">
    <source>
        <dbReference type="Proteomes" id="UP001214603"/>
    </source>
</evidence>
<dbReference type="AlphaFoldDB" id="A0AAF0E0T9"/>
<dbReference type="InterPro" id="IPR011047">
    <property type="entry name" value="Quinoprotein_ADH-like_sf"/>
</dbReference>
<gene>
    <name evidence="1" type="ORF">MOBT1_001940</name>
</gene>
<accession>A0AAF0E0T9</accession>
<reference evidence="1" key="1">
    <citation type="submission" date="2023-03" db="EMBL/GenBank/DDBJ databases">
        <title>Mating type loci evolution in Malassezia.</title>
        <authorList>
            <person name="Coelho M.A."/>
        </authorList>
    </citation>
    <scope>NUCLEOTIDE SEQUENCE</scope>
    <source>
        <strain evidence="1">CBS 7876</strain>
    </source>
</reference>
<organism evidence="1 2">
    <name type="scientific">Malassezia obtusa</name>
    <dbReference type="NCBI Taxonomy" id="76774"/>
    <lineage>
        <taxon>Eukaryota</taxon>
        <taxon>Fungi</taxon>
        <taxon>Dikarya</taxon>
        <taxon>Basidiomycota</taxon>
        <taxon>Ustilaginomycotina</taxon>
        <taxon>Malasseziomycetes</taxon>
        <taxon>Malasseziales</taxon>
        <taxon>Malasseziaceae</taxon>
        <taxon>Malassezia</taxon>
    </lineage>
</organism>
<proteinExistence type="predicted"/>
<evidence type="ECO:0000313" key="1">
    <source>
        <dbReference type="EMBL" id="WFD03251.1"/>
    </source>
</evidence>
<keyword evidence="2" id="KW-1185">Reference proteome</keyword>
<sequence length="595" mass="66966">MERVPPELLARVFAELDPRSLAHACADTVWAHVARTHHFTAARDLRAALARYHYGAEHASAAAYFDDVRSFAGLCAARTLLDTRWGTRAAPHVDTAADTLELRPRVQYYRPSGADEEVWRIKLEYVRDSRSPYENCLIESLASGGVRTLDIHTGAVLWSTGAPDARPYPHLEFADGWLVFDRDAPGHFEVWRSARLVPDAREAHRGEFVRYTILDVPEMVRAYRLQFPTLALYVARSHSVTIHDTYAEMDVRAKSLVRSLPLADTLHAHRNIHYIEFDEAHLFLVGFGYNRVSILSRESGAVLWTLGEHIRTHGAPECYRSAPLRPDERHALLLREQVRVPPPRWLTALAHWAPHDPAQLAYAWHAVHADRDTDTLVVLGESGLLLLPAYHAMLRGEPTPPARMHLFATERDARLVDEEDADDLLDALRFRRRPRAEMHGQLSVANGRVAAVFETFTLLDLHAPTRGRDTAHNALEVPFAVYEWSDLPNAFDWYAGPIDQFRGCSCVQMDATGVYCVTRQALDREVGVTPADFPEGYQEACIQHDSSMVTGFHFDTRAEPPAVLAREDITRARSPAPDPLEQLVAAELHTRSASV</sequence>
<protein>
    <recommendedName>
        <fullName evidence="3">F-box domain-containing protein</fullName>
    </recommendedName>
</protein>
<dbReference type="Proteomes" id="UP001214603">
    <property type="component" value="Chromosome 3"/>
</dbReference>